<dbReference type="PANTHER" id="PTHR48028:SF4">
    <property type="entry name" value="SC35-LIKE SPLICING FACTOR"/>
    <property type="match status" value="1"/>
</dbReference>
<evidence type="ECO:0000256" key="5">
    <source>
        <dbReference type="ARBA" id="ARBA00023242"/>
    </source>
</evidence>
<evidence type="ECO:0000256" key="6">
    <source>
        <dbReference type="PROSITE-ProRule" id="PRU00176"/>
    </source>
</evidence>
<evidence type="ECO:0000256" key="1">
    <source>
        <dbReference type="ARBA" id="ARBA00004123"/>
    </source>
</evidence>
<dbReference type="AlphaFoldDB" id="A0A6A2WZL8"/>
<comment type="subcellular location">
    <subcellularLocation>
        <location evidence="1">Nucleus</location>
    </subcellularLocation>
</comment>
<evidence type="ECO:0000259" key="7">
    <source>
        <dbReference type="PROSITE" id="PS50102"/>
    </source>
</evidence>
<keyword evidence="9" id="KW-1185">Reference proteome</keyword>
<sequence>MSEKARERVNVEFEGNTSLDRGRAESRGVLWVAFVDNLSKGVHISVLWKHFSFHGKVIKVFIPFVNRRPNYMVSTFAFVHFASKEDLLKAVERMNNLVIDGRRVLVSIAKYQRNSVVTNLKRNIVVGSRDAGAEGSKRKKPIPRMDDVGKKELLNKFHDGRTYKDTVLGVKKVDGQQMSNVGDKREVKKSLQVFIPMEERVWLRLSLTGICKGIFEVEFVQGL</sequence>
<dbReference type="PANTHER" id="PTHR48028">
    <property type="entry name" value="GLYCINE-RICH RNA-BINDING PROTEIN RZ1A"/>
    <property type="match status" value="1"/>
</dbReference>
<gene>
    <name evidence="8" type="ORF">F3Y22_tig00112383pilonHSYRG00281</name>
</gene>
<keyword evidence="4" id="KW-0508">mRNA splicing</keyword>
<keyword evidence="3 6" id="KW-0694">RNA-binding</keyword>
<dbReference type="GO" id="GO:0003723">
    <property type="term" value="F:RNA binding"/>
    <property type="evidence" value="ECO:0007669"/>
    <property type="project" value="UniProtKB-UniRule"/>
</dbReference>
<evidence type="ECO:0000313" key="9">
    <source>
        <dbReference type="Proteomes" id="UP000436088"/>
    </source>
</evidence>
<dbReference type="GO" id="GO:0005634">
    <property type="term" value="C:nucleus"/>
    <property type="evidence" value="ECO:0007669"/>
    <property type="project" value="UniProtKB-SubCell"/>
</dbReference>
<dbReference type="CDD" id="cd00590">
    <property type="entry name" value="RRM_SF"/>
    <property type="match status" value="1"/>
</dbReference>
<comment type="caution">
    <text evidence="8">The sequence shown here is derived from an EMBL/GenBank/DDBJ whole genome shotgun (WGS) entry which is preliminary data.</text>
</comment>
<organism evidence="8 9">
    <name type="scientific">Hibiscus syriacus</name>
    <name type="common">Rose of Sharon</name>
    <dbReference type="NCBI Taxonomy" id="106335"/>
    <lineage>
        <taxon>Eukaryota</taxon>
        <taxon>Viridiplantae</taxon>
        <taxon>Streptophyta</taxon>
        <taxon>Embryophyta</taxon>
        <taxon>Tracheophyta</taxon>
        <taxon>Spermatophyta</taxon>
        <taxon>Magnoliopsida</taxon>
        <taxon>eudicotyledons</taxon>
        <taxon>Gunneridae</taxon>
        <taxon>Pentapetalae</taxon>
        <taxon>rosids</taxon>
        <taxon>malvids</taxon>
        <taxon>Malvales</taxon>
        <taxon>Malvaceae</taxon>
        <taxon>Malvoideae</taxon>
        <taxon>Hibiscus</taxon>
    </lineage>
</organism>
<dbReference type="SUPFAM" id="SSF54928">
    <property type="entry name" value="RNA-binding domain, RBD"/>
    <property type="match status" value="1"/>
</dbReference>
<keyword evidence="5" id="KW-0539">Nucleus</keyword>
<feature type="domain" description="RRM" evidence="7">
    <location>
        <begin position="31"/>
        <end position="111"/>
    </location>
</feature>
<dbReference type="GO" id="GO:0008380">
    <property type="term" value="P:RNA splicing"/>
    <property type="evidence" value="ECO:0007669"/>
    <property type="project" value="UniProtKB-KW"/>
</dbReference>
<dbReference type="EMBL" id="VEPZ02001568">
    <property type="protein sequence ID" value="KAE8667673.1"/>
    <property type="molecule type" value="Genomic_DNA"/>
</dbReference>
<dbReference type="InterPro" id="IPR012677">
    <property type="entry name" value="Nucleotide-bd_a/b_plait_sf"/>
</dbReference>
<proteinExistence type="predicted"/>
<reference evidence="8" key="1">
    <citation type="submission" date="2019-09" db="EMBL/GenBank/DDBJ databases">
        <title>Draft genome information of white flower Hibiscus syriacus.</title>
        <authorList>
            <person name="Kim Y.-M."/>
        </authorList>
    </citation>
    <scope>NUCLEOTIDE SEQUENCE [LARGE SCALE GENOMIC DNA]</scope>
    <source>
        <strain evidence="8">YM2019G1</strain>
    </source>
</reference>
<dbReference type="Gene3D" id="3.30.70.330">
    <property type="match status" value="1"/>
</dbReference>
<dbReference type="GO" id="GO:0006397">
    <property type="term" value="P:mRNA processing"/>
    <property type="evidence" value="ECO:0007669"/>
    <property type="project" value="UniProtKB-KW"/>
</dbReference>
<evidence type="ECO:0000256" key="2">
    <source>
        <dbReference type="ARBA" id="ARBA00022664"/>
    </source>
</evidence>
<evidence type="ECO:0000313" key="8">
    <source>
        <dbReference type="EMBL" id="KAE8667673.1"/>
    </source>
</evidence>
<dbReference type="SMART" id="SM00360">
    <property type="entry name" value="RRM"/>
    <property type="match status" value="1"/>
</dbReference>
<dbReference type="InterPro" id="IPR035979">
    <property type="entry name" value="RBD_domain_sf"/>
</dbReference>
<protein>
    <recommendedName>
        <fullName evidence="7">RRM domain-containing protein</fullName>
    </recommendedName>
</protein>
<dbReference type="InterPro" id="IPR000504">
    <property type="entry name" value="RRM_dom"/>
</dbReference>
<dbReference type="InterPro" id="IPR051106">
    <property type="entry name" value="RNA-bind/splicing_reg"/>
</dbReference>
<name>A0A6A2WZL8_HIBSY</name>
<evidence type="ECO:0000256" key="4">
    <source>
        <dbReference type="ARBA" id="ARBA00023187"/>
    </source>
</evidence>
<dbReference type="Proteomes" id="UP000436088">
    <property type="component" value="Unassembled WGS sequence"/>
</dbReference>
<keyword evidence="2" id="KW-0507">mRNA processing</keyword>
<accession>A0A6A2WZL8</accession>
<dbReference type="Pfam" id="PF00076">
    <property type="entry name" value="RRM_1"/>
    <property type="match status" value="1"/>
</dbReference>
<dbReference type="PROSITE" id="PS50102">
    <property type="entry name" value="RRM"/>
    <property type="match status" value="1"/>
</dbReference>
<evidence type="ECO:0000256" key="3">
    <source>
        <dbReference type="ARBA" id="ARBA00022884"/>
    </source>
</evidence>